<evidence type="ECO:0000313" key="1">
    <source>
        <dbReference type="EMBL" id="ERJ94280.1"/>
    </source>
</evidence>
<accession>A0ABN0P179</accession>
<evidence type="ECO:0000313" key="2">
    <source>
        <dbReference type="Proteomes" id="UP000016649"/>
    </source>
</evidence>
<dbReference type="EMBL" id="AWVH01000005">
    <property type="protein sequence ID" value="ERJ94280.1"/>
    <property type="molecule type" value="Genomic_DNA"/>
</dbReference>
<name>A0ABN0P179_TRELE</name>
<keyword evidence="2" id="KW-1185">Reference proteome</keyword>
<reference evidence="1 2" key="1">
    <citation type="submission" date="2013-08" db="EMBL/GenBank/DDBJ databases">
        <authorList>
            <person name="Weinstock G."/>
            <person name="Sodergren E."/>
            <person name="Wylie T."/>
            <person name="Fulton L."/>
            <person name="Fulton R."/>
            <person name="Fronick C."/>
            <person name="O'Laughlin M."/>
            <person name="Godfrey J."/>
            <person name="Miner T."/>
            <person name="Herter B."/>
            <person name="Appelbaum E."/>
            <person name="Cordes M."/>
            <person name="Lek S."/>
            <person name="Wollam A."/>
            <person name="Pepin K.H."/>
            <person name="Palsikar V.B."/>
            <person name="Mitreva M."/>
            <person name="Wilson R.K."/>
        </authorList>
    </citation>
    <scope>NUCLEOTIDE SEQUENCE [LARGE SCALE GENOMIC DNA]</scope>
    <source>
        <strain evidence="1 2">ATCC 700332</strain>
    </source>
</reference>
<organism evidence="1 2">
    <name type="scientific">Treponema lecithinolyticum ATCC 700332</name>
    <dbReference type="NCBI Taxonomy" id="1321815"/>
    <lineage>
        <taxon>Bacteria</taxon>
        <taxon>Pseudomonadati</taxon>
        <taxon>Spirochaetota</taxon>
        <taxon>Spirochaetia</taxon>
        <taxon>Spirochaetales</taxon>
        <taxon>Treponemataceae</taxon>
        <taxon>Treponema</taxon>
    </lineage>
</organism>
<protein>
    <submittedName>
        <fullName evidence="1">Uncharacterized protein</fullName>
    </submittedName>
</protein>
<dbReference type="Proteomes" id="UP000016649">
    <property type="component" value="Unassembled WGS sequence"/>
</dbReference>
<gene>
    <name evidence="1" type="ORF">HMPREF9193_00252</name>
</gene>
<comment type="caution">
    <text evidence="1">The sequence shown here is derived from an EMBL/GenBank/DDBJ whole genome shotgun (WGS) entry which is preliminary data.</text>
</comment>
<sequence>MSMRVPPPMNTGARYNTYVRAFLTNFNGALYTKSAESKYTQ</sequence>
<proteinExistence type="predicted"/>